<evidence type="ECO:0000313" key="3">
    <source>
        <dbReference type="Proteomes" id="UP000489600"/>
    </source>
</evidence>
<protein>
    <submittedName>
        <fullName evidence="2">Uncharacterized protein</fullName>
    </submittedName>
</protein>
<dbReference type="AlphaFoldDB" id="A0A565AY31"/>
<proteinExistence type="predicted"/>
<reference evidence="2" key="1">
    <citation type="submission" date="2019-07" db="EMBL/GenBank/DDBJ databases">
        <authorList>
            <person name="Dittberner H."/>
        </authorList>
    </citation>
    <scope>NUCLEOTIDE SEQUENCE [LARGE SCALE GENOMIC DNA]</scope>
</reference>
<gene>
    <name evidence="2" type="ORF">ANE_LOCUS4428</name>
</gene>
<dbReference type="Proteomes" id="UP000489600">
    <property type="component" value="Unassembled WGS sequence"/>
</dbReference>
<comment type="caution">
    <text evidence="2">The sequence shown here is derived from an EMBL/GenBank/DDBJ whole genome shotgun (WGS) entry which is preliminary data.</text>
</comment>
<keyword evidence="3" id="KW-1185">Reference proteome</keyword>
<accession>A0A565AY31</accession>
<dbReference type="EMBL" id="CABITT030000002">
    <property type="protein sequence ID" value="VVA93983.1"/>
    <property type="molecule type" value="Genomic_DNA"/>
</dbReference>
<evidence type="ECO:0000256" key="1">
    <source>
        <dbReference type="SAM" id="MobiDB-lite"/>
    </source>
</evidence>
<evidence type="ECO:0000313" key="2">
    <source>
        <dbReference type="EMBL" id="VVA93983.1"/>
    </source>
</evidence>
<name>A0A565AY31_9BRAS</name>
<organism evidence="2 3">
    <name type="scientific">Arabis nemorensis</name>
    <dbReference type="NCBI Taxonomy" id="586526"/>
    <lineage>
        <taxon>Eukaryota</taxon>
        <taxon>Viridiplantae</taxon>
        <taxon>Streptophyta</taxon>
        <taxon>Embryophyta</taxon>
        <taxon>Tracheophyta</taxon>
        <taxon>Spermatophyta</taxon>
        <taxon>Magnoliopsida</taxon>
        <taxon>eudicotyledons</taxon>
        <taxon>Gunneridae</taxon>
        <taxon>Pentapetalae</taxon>
        <taxon>rosids</taxon>
        <taxon>malvids</taxon>
        <taxon>Brassicales</taxon>
        <taxon>Brassicaceae</taxon>
        <taxon>Arabideae</taxon>
        <taxon>Arabis</taxon>
    </lineage>
</organism>
<feature type="region of interest" description="Disordered" evidence="1">
    <location>
        <begin position="56"/>
        <end position="87"/>
    </location>
</feature>
<sequence>MLTKSKSAYPDSKKKSWYEITLEEEEEEAAHNFNQPEVRATQFMAEMERLAVIDENDNKTMEPDATQLGKGKATVVSEESGDDEWNLDDDEWKMCEDFYTEEDMMNDDQLTEEANDLLSKDPIYME</sequence>